<dbReference type="EMBL" id="CAADRN010000268">
    <property type="protein sequence ID" value="VFU16668.1"/>
    <property type="molecule type" value="Genomic_DNA"/>
</dbReference>
<dbReference type="Pfam" id="PF13426">
    <property type="entry name" value="PAS_9"/>
    <property type="match status" value="1"/>
</dbReference>
<dbReference type="CDD" id="cd00082">
    <property type="entry name" value="HisKA"/>
    <property type="match status" value="1"/>
</dbReference>
<protein>
    <submittedName>
        <fullName evidence="11">Membrane signaling protein</fullName>
    </submittedName>
</protein>
<dbReference type="PANTHER" id="PTHR43065:SF46">
    <property type="entry name" value="C4-DICARBOXYLATE TRANSPORT SENSOR PROTEIN DCTB"/>
    <property type="match status" value="1"/>
</dbReference>
<evidence type="ECO:0000256" key="7">
    <source>
        <dbReference type="SAM" id="Phobius"/>
    </source>
</evidence>
<name>A0A485M2M5_9ZZZZ</name>
<dbReference type="Gene3D" id="3.30.565.10">
    <property type="entry name" value="Histidine kinase-like ATPase, C-terminal domain"/>
    <property type="match status" value="1"/>
</dbReference>
<dbReference type="SMART" id="SM00387">
    <property type="entry name" value="HATPase_c"/>
    <property type="match status" value="1"/>
</dbReference>
<dbReference type="SUPFAM" id="SSF55785">
    <property type="entry name" value="PYP-like sensor domain (PAS domain)"/>
    <property type="match status" value="1"/>
</dbReference>
<evidence type="ECO:0000256" key="2">
    <source>
        <dbReference type="ARBA" id="ARBA00022679"/>
    </source>
</evidence>
<dbReference type="InterPro" id="IPR035965">
    <property type="entry name" value="PAS-like_dom_sf"/>
</dbReference>
<dbReference type="SMART" id="SM00091">
    <property type="entry name" value="PAS"/>
    <property type="match status" value="1"/>
</dbReference>
<feature type="domain" description="PAC" evidence="10">
    <location>
        <begin position="281"/>
        <end position="333"/>
    </location>
</feature>
<evidence type="ECO:0000256" key="5">
    <source>
        <dbReference type="ARBA" id="ARBA00022840"/>
    </source>
</evidence>
<keyword evidence="7" id="KW-0812">Transmembrane</keyword>
<dbReference type="CDD" id="cd00130">
    <property type="entry name" value="PAS"/>
    <property type="match status" value="1"/>
</dbReference>
<dbReference type="InterPro" id="IPR000014">
    <property type="entry name" value="PAS"/>
</dbReference>
<keyword evidence="4" id="KW-0418">Kinase</keyword>
<feature type="transmembrane region" description="Helical" evidence="7">
    <location>
        <begin position="20"/>
        <end position="41"/>
    </location>
</feature>
<feature type="domain" description="Histidine kinase" evidence="8">
    <location>
        <begin position="346"/>
        <end position="550"/>
    </location>
</feature>
<dbReference type="PANTHER" id="PTHR43065">
    <property type="entry name" value="SENSOR HISTIDINE KINASE"/>
    <property type="match status" value="1"/>
</dbReference>
<dbReference type="GO" id="GO:0000155">
    <property type="term" value="F:phosphorelay sensor kinase activity"/>
    <property type="evidence" value="ECO:0007669"/>
    <property type="project" value="InterPro"/>
</dbReference>
<gene>
    <name evidence="11" type="ORF">SCFA_340007</name>
</gene>
<feature type="transmembrane region" description="Helical" evidence="7">
    <location>
        <begin position="88"/>
        <end position="106"/>
    </location>
</feature>
<dbReference type="InterPro" id="IPR004358">
    <property type="entry name" value="Sig_transdc_His_kin-like_C"/>
</dbReference>
<accession>A0A485M2M5</accession>
<keyword evidence="3" id="KW-0547">Nucleotide-binding</keyword>
<dbReference type="PROSITE" id="PS50109">
    <property type="entry name" value="HIS_KIN"/>
    <property type="match status" value="1"/>
</dbReference>
<evidence type="ECO:0000256" key="4">
    <source>
        <dbReference type="ARBA" id="ARBA00022777"/>
    </source>
</evidence>
<dbReference type="Pfam" id="PF00512">
    <property type="entry name" value="HisKA"/>
    <property type="match status" value="1"/>
</dbReference>
<dbReference type="PRINTS" id="PR00344">
    <property type="entry name" value="BCTRLSENSOR"/>
</dbReference>
<sequence length="579" mass="65233">MILENKIAERQKELFEHMAITHFMCFIVLFISLVLGNKIFFNVITYPLMYPHFIALLTLIVLCLLFFQRITKHSYSTEPKISTIQIGFAYIVLPLIITILTVIVTGNSLNSVEYLLLLPTLIAASMLGKKTGILMSCFCSILVLCFKYQTTDGLSLVQLFESNLVLISMMFITGWFVGGLTNLENRHREQLRASISSFHTEIMQHKAVEEQLSMLSQAVEQSPTLIMITDTNGLINYINQKYTSITGYLPEEVYGKNIWARSDQSEACTAIYHTVNSGKAWHGEIRNKKKNGEYYWERVAITPFSNKKGEITHLLRVSEDITESKRIEKEMARLDQLNLVGEMAAGIAHEIRNPMTSVRGFLQLLGDKEECSQYKTYFELMISELDRANSIITEFLDLARNKAMHLEKQNLVTIIRVLLPLLQADGIKTDKYIQADLEEVPDLLLDENEIRQLILNLVHNGLEAMPPGGDLIIRTYTEGNEVVFSVQDEGKGISTDVLEKIGTPFFTTKDNGIGLGLAVCYSIATRHKATISVDTGPGGSIFFVRFKIDSNSDNNNLENTPEPDSLIFQTGSGLIIKRG</sequence>
<dbReference type="InterPro" id="IPR003594">
    <property type="entry name" value="HATPase_dom"/>
</dbReference>
<keyword evidence="1" id="KW-0597">Phosphoprotein</keyword>
<dbReference type="AlphaFoldDB" id="A0A485M2M5"/>
<evidence type="ECO:0000259" key="9">
    <source>
        <dbReference type="PROSITE" id="PS50112"/>
    </source>
</evidence>
<evidence type="ECO:0000259" key="8">
    <source>
        <dbReference type="PROSITE" id="PS50109"/>
    </source>
</evidence>
<keyword evidence="2" id="KW-0808">Transferase</keyword>
<feature type="transmembrane region" description="Helical" evidence="7">
    <location>
        <begin position="133"/>
        <end position="150"/>
    </location>
</feature>
<feature type="transmembrane region" description="Helical" evidence="7">
    <location>
        <begin position="162"/>
        <end position="183"/>
    </location>
</feature>
<keyword evidence="7" id="KW-0472">Membrane</keyword>
<dbReference type="InterPro" id="IPR036890">
    <property type="entry name" value="HATPase_C_sf"/>
</dbReference>
<evidence type="ECO:0000256" key="1">
    <source>
        <dbReference type="ARBA" id="ARBA00022553"/>
    </source>
</evidence>
<keyword evidence="7" id="KW-1133">Transmembrane helix</keyword>
<feature type="domain" description="PAS" evidence="9">
    <location>
        <begin position="211"/>
        <end position="257"/>
    </location>
</feature>
<dbReference type="InterPro" id="IPR000700">
    <property type="entry name" value="PAS-assoc_C"/>
</dbReference>
<evidence type="ECO:0000256" key="3">
    <source>
        <dbReference type="ARBA" id="ARBA00022741"/>
    </source>
</evidence>
<dbReference type="Gene3D" id="1.10.287.130">
    <property type="match status" value="1"/>
</dbReference>
<keyword evidence="5" id="KW-0067">ATP-binding</keyword>
<dbReference type="SMART" id="SM00086">
    <property type="entry name" value="PAC"/>
    <property type="match status" value="1"/>
</dbReference>
<dbReference type="SMART" id="SM00388">
    <property type="entry name" value="HisKA"/>
    <property type="match status" value="1"/>
</dbReference>
<dbReference type="PROSITE" id="PS50112">
    <property type="entry name" value="PAS"/>
    <property type="match status" value="1"/>
</dbReference>
<proteinExistence type="predicted"/>
<dbReference type="NCBIfam" id="TIGR00229">
    <property type="entry name" value="sensory_box"/>
    <property type="match status" value="1"/>
</dbReference>
<feature type="transmembrane region" description="Helical" evidence="7">
    <location>
        <begin position="47"/>
        <end position="67"/>
    </location>
</feature>
<organism evidence="11">
    <name type="scientific">anaerobic digester metagenome</name>
    <dbReference type="NCBI Taxonomy" id="1263854"/>
    <lineage>
        <taxon>unclassified sequences</taxon>
        <taxon>metagenomes</taxon>
        <taxon>ecological metagenomes</taxon>
    </lineage>
</organism>
<dbReference type="Pfam" id="PF02518">
    <property type="entry name" value="HATPase_c"/>
    <property type="match status" value="1"/>
</dbReference>
<dbReference type="SUPFAM" id="SSF55874">
    <property type="entry name" value="ATPase domain of HSP90 chaperone/DNA topoisomerase II/histidine kinase"/>
    <property type="match status" value="1"/>
</dbReference>
<dbReference type="InterPro" id="IPR001610">
    <property type="entry name" value="PAC"/>
</dbReference>
<reference evidence="11" key="1">
    <citation type="submission" date="2019-03" db="EMBL/GenBank/DDBJ databases">
        <authorList>
            <person name="Hao L."/>
        </authorList>
    </citation>
    <scope>NUCLEOTIDE SEQUENCE</scope>
</reference>
<dbReference type="InterPro" id="IPR005467">
    <property type="entry name" value="His_kinase_dom"/>
</dbReference>
<dbReference type="InterPro" id="IPR003661">
    <property type="entry name" value="HisK_dim/P_dom"/>
</dbReference>
<evidence type="ECO:0000256" key="6">
    <source>
        <dbReference type="ARBA" id="ARBA00023012"/>
    </source>
</evidence>
<evidence type="ECO:0000259" key="10">
    <source>
        <dbReference type="PROSITE" id="PS50113"/>
    </source>
</evidence>
<dbReference type="Gene3D" id="3.30.450.20">
    <property type="entry name" value="PAS domain"/>
    <property type="match status" value="1"/>
</dbReference>
<dbReference type="GO" id="GO:0005524">
    <property type="term" value="F:ATP binding"/>
    <property type="evidence" value="ECO:0007669"/>
    <property type="project" value="UniProtKB-KW"/>
</dbReference>
<dbReference type="PROSITE" id="PS50113">
    <property type="entry name" value="PAC"/>
    <property type="match status" value="1"/>
</dbReference>
<dbReference type="InterPro" id="IPR036097">
    <property type="entry name" value="HisK_dim/P_sf"/>
</dbReference>
<dbReference type="SUPFAM" id="SSF47384">
    <property type="entry name" value="Homodimeric domain of signal transducing histidine kinase"/>
    <property type="match status" value="1"/>
</dbReference>
<keyword evidence="6" id="KW-0902">Two-component regulatory system</keyword>
<evidence type="ECO:0000313" key="11">
    <source>
        <dbReference type="EMBL" id="VFU16668.1"/>
    </source>
</evidence>